<feature type="transmembrane region" description="Helical" evidence="1">
    <location>
        <begin position="120"/>
        <end position="141"/>
    </location>
</feature>
<proteinExistence type="predicted"/>
<name>A0AAE0L3R6_9CHLO</name>
<evidence type="ECO:0000313" key="3">
    <source>
        <dbReference type="Proteomes" id="UP001190700"/>
    </source>
</evidence>
<organism evidence="2 3">
    <name type="scientific">Cymbomonas tetramitiformis</name>
    <dbReference type="NCBI Taxonomy" id="36881"/>
    <lineage>
        <taxon>Eukaryota</taxon>
        <taxon>Viridiplantae</taxon>
        <taxon>Chlorophyta</taxon>
        <taxon>Pyramimonadophyceae</taxon>
        <taxon>Pyramimonadales</taxon>
        <taxon>Pyramimonadaceae</taxon>
        <taxon>Cymbomonas</taxon>
    </lineage>
</organism>
<keyword evidence="3" id="KW-1185">Reference proteome</keyword>
<evidence type="ECO:0000313" key="2">
    <source>
        <dbReference type="EMBL" id="KAK3271051.1"/>
    </source>
</evidence>
<reference evidence="2 3" key="1">
    <citation type="journal article" date="2015" name="Genome Biol. Evol.">
        <title>Comparative Genomics of a Bacterivorous Green Alga Reveals Evolutionary Causalities and Consequences of Phago-Mixotrophic Mode of Nutrition.</title>
        <authorList>
            <person name="Burns J.A."/>
            <person name="Paasch A."/>
            <person name="Narechania A."/>
            <person name="Kim E."/>
        </authorList>
    </citation>
    <scope>NUCLEOTIDE SEQUENCE [LARGE SCALE GENOMIC DNA]</scope>
    <source>
        <strain evidence="2 3">PLY_AMNH</strain>
    </source>
</reference>
<gene>
    <name evidence="2" type="ORF">CYMTET_20579</name>
</gene>
<protein>
    <submittedName>
        <fullName evidence="2">Uncharacterized protein</fullName>
    </submittedName>
</protein>
<accession>A0AAE0L3R6</accession>
<keyword evidence="1" id="KW-1133">Transmembrane helix</keyword>
<feature type="transmembrane region" description="Helical" evidence="1">
    <location>
        <begin position="179"/>
        <end position="198"/>
    </location>
</feature>
<feature type="transmembrane region" description="Helical" evidence="1">
    <location>
        <begin position="302"/>
        <end position="323"/>
    </location>
</feature>
<keyword evidence="1" id="KW-0472">Membrane</keyword>
<keyword evidence="1" id="KW-0812">Transmembrane</keyword>
<feature type="transmembrane region" description="Helical" evidence="1">
    <location>
        <begin position="406"/>
        <end position="429"/>
    </location>
</feature>
<dbReference type="Proteomes" id="UP001190700">
    <property type="component" value="Unassembled WGS sequence"/>
</dbReference>
<sequence length="432" mass="48565">MAEMAIPSGDDCYRTEDRSLEDPTKSLIFNDFPLKSFMRWSTLSGTIRVPTFCFTTTPSIVAPNTEFPATSWTSTQDTSQTEKNMSPLGSPSFWLLVWKAMLTIRQFMFFVIGAREEGSSLSLAAVFFLWHCCAFSCHLAFMKRRCFETVCGCCAELRNSPALFNHSYDDARLTTVIRFWLPALAVGGTLLICISVPLQTTRNLISISLCIYPFADEFPQNIILLGLNLLSLVSFWAGWILPHFVYMIIAVVFEKAYEQSVKHLFTALELGEDKAIVVSTFLCQQQRIHQLIDEVNAAFKPYLICTISNDLPLILTVLINLIRDSAGNELGMSTGGFWLIMSMAHMFMPLMVAAKTNWVADRCPAFLAEPRNQRKYTFDLDSQHEVLLYDMYVRTKKPGMKLSSAVITYPLCTTALSVLSGYATALISFPSV</sequence>
<evidence type="ECO:0000256" key="1">
    <source>
        <dbReference type="SAM" id="Phobius"/>
    </source>
</evidence>
<dbReference type="AlphaFoldDB" id="A0AAE0L3R6"/>
<feature type="transmembrane region" description="Helical" evidence="1">
    <location>
        <begin position="222"/>
        <end position="253"/>
    </location>
</feature>
<dbReference type="EMBL" id="LGRX02010045">
    <property type="protein sequence ID" value="KAK3271051.1"/>
    <property type="molecule type" value="Genomic_DNA"/>
</dbReference>
<feature type="transmembrane region" description="Helical" evidence="1">
    <location>
        <begin position="335"/>
        <end position="354"/>
    </location>
</feature>
<comment type="caution">
    <text evidence="2">The sequence shown here is derived from an EMBL/GenBank/DDBJ whole genome shotgun (WGS) entry which is preliminary data.</text>
</comment>